<dbReference type="AlphaFoldDB" id="A0A8J6QI91"/>
<dbReference type="GO" id="GO:0009341">
    <property type="term" value="C:beta-galactosidase complex"/>
    <property type="evidence" value="ECO:0007669"/>
    <property type="project" value="TreeGrafter"/>
</dbReference>
<accession>A0A8J6QI91</accession>
<reference evidence="6" key="1">
    <citation type="submission" date="2020-09" db="EMBL/GenBank/DDBJ databases">
        <title>A novel bacterium of genus Neiella, isolated from South China Sea.</title>
        <authorList>
            <person name="Huang H."/>
            <person name="Mo K."/>
            <person name="Hu Y."/>
        </authorList>
    </citation>
    <scope>NUCLEOTIDE SEQUENCE</scope>
    <source>
        <strain evidence="6">HB171785</strain>
    </source>
</reference>
<comment type="caution">
    <text evidence="6">The sequence shown here is derived from an EMBL/GenBank/DDBJ whole genome shotgun (WGS) entry which is preliminary data.</text>
</comment>
<dbReference type="EC" id="3.2.1.23" evidence="2"/>
<keyword evidence="4" id="KW-0326">Glycosidase</keyword>
<dbReference type="Gene3D" id="3.20.20.80">
    <property type="entry name" value="Glycosidases"/>
    <property type="match status" value="1"/>
</dbReference>
<comment type="catalytic activity">
    <reaction evidence="1">
        <text>Hydrolysis of terminal non-reducing beta-D-galactose residues in beta-D-galactosides.</text>
        <dbReference type="EC" id="3.2.1.23"/>
    </reaction>
</comment>
<keyword evidence="3" id="KW-0378">Hydrolase</keyword>
<evidence type="ECO:0000256" key="4">
    <source>
        <dbReference type="ARBA" id="ARBA00023295"/>
    </source>
</evidence>
<dbReference type="GO" id="GO:0005990">
    <property type="term" value="P:lactose catabolic process"/>
    <property type="evidence" value="ECO:0007669"/>
    <property type="project" value="TreeGrafter"/>
</dbReference>
<name>A0A8J6QI91_9GAMM</name>
<dbReference type="GO" id="GO:0004565">
    <property type="term" value="F:beta-galactosidase activity"/>
    <property type="evidence" value="ECO:0007669"/>
    <property type="project" value="UniProtKB-EC"/>
</dbReference>
<dbReference type="InterPro" id="IPR050347">
    <property type="entry name" value="Bact_Beta-galactosidase"/>
</dbReference>
<evidence type="ECO:0000256" key="5">
    <source>
        <dbReference type="SAM" id="SignalP"/>
    </source>
</evidence>
<dbReference type="RefSeq" id="WP_191145479.1">
    <property type="nucleotide sequence ID" value="NZ_JACXAF010000017.1"/>
</dbReference>
<sequence>MINKIRMLKVSALLVIPFMMQLAGCVEEAQRLDRVDSVNLAGTWQIRLDPENVGIEQNWQNQEFQDELQLPGALQEHGYGNIPGPNTKWYGNAEWAGKGGLNGWGPEWLKKYKDQGVFKMHHFLQPDRHYIGPAWYSRTFEVPDTWQGKPVSASFERVHWVSQLWLDGKEIGQQTSLAAPHRYELGVLTPGKHRITLRVDNDEYVHMGYNAHSVSEQTAGTWNGIVGDIKLQARPEVWIERFTVSPKPVNGMVKVSVKLGKTEAAKGRYTLTLDAIGSSDGNNHDPEPVTLDGMVAEIDGEFLRIDYPMSEKALLWDEYEQNLYKMDAKLATTTVTDVRQLTFGLRDMTVDGRHFRVNGFKTYIRSVDDCAVMPATGYAPMDVESWRKVWKTYKEFGLNLARFHSWAPPEAAFVAANEVGIYLKPEVGEWGPVKTQDQFDFMRAEAKRILDTFGHHPSFVQMGLGNEYDGDHEFFTEIIEEWKAYDDSKLYTVKANSWSPDNADFQVQRGIWPERSVKLRHQFGWPPKPNRTEFNLSPPNTAIDWREASSTFKVPLISHEIGQICTYPNIDAEIDKYTGYLKPNYLEIARDQLKERGMYELLPEIVESSGKWQIELIRETFEANYRTPDMAGFSWLSLADFTGQSSAPVGLVDPFYDRHSYVDTEYVRRWNAPTVLLARMPKRVLTQSETFKAGLEITHFGKNKLQLNDLVATLRTESGEVLKTWTLPQKSFEQDSAQAIASIDLPLSTIAAPAKLNLQVVSAANELSNDWNIWVYPDAQALSFPSHIHVAKDWNSDTQQRLEAGETVLLLPRIGDMKGNLPTLFTNHFWTALGEKGGQSSASGMLLDPKHPLFAKFPTDAHVNWNWWDILNNAQPMILDSYDSVHAWPKAYRALLQPIDSWKINRKLALIAEAKVGKGKLLISSIDLESDLANRPATRQLRNSLIAYLSSDDFNPEWQINPEVIKEVFEKETGPENNIDFSANALPIDN</sequence>
<dbReference type="SUPFAM" id="SSF49785">
    <property type="entry name" value="Galactose-binding domain-like"/>
    <property type="match status" value="1"/>
</dbReference>
<evidence type="ECO:0000313" key="6">
    <source>
        <dbReference type="EMBL" id="MBD1390410.1"/>
    </source>
</evidence>
<proteinExistence type="predicted"/>
<evidence type="ECO:0000256" key="2">
    <source>
        <dbReference type="ARBA" id="ARBA00012756"/>
    </source>
</evidence>
<dbReference type="PANTHER" id="PTHR46323:SF2">
    <property type="entry name" value="BETA-GALACTOSIDASE"/>
    <property type="match status" value="1"/>
</dbReference>
<dbReference type="Gene3D" id="2.60.120.260">
    <property type="entry name" value="Galactose-binding domain-like"/>
    <property type="match status" value="1"/>
</dbReference>
<dbReference type="SUPFAM" id="SSF51445">
    <property type="entry name" value="(Trans)glycosidases"/>
    <property type="match status" value="1"/>
</dbReference>
<keyword evidence="5" id="KW-0732">Signal</keyword>
<organism evidence="6 7">
    <name type="scientific">Neiella litorisoli</name>
    <dbReference type="NCBI Taxonomy" id="2771431"/>
    <lineage>
        <taxon>Bacteria</taxon>
        <taxon>Pseudomonadati</taxon>
        <taxon>Pseudomonadota</taxon>
        <taxon>Gammaproteobacteria</taxon>
        <taxon>Alteromonadales</taxon>
        <taxon>Echinimonadaceae</taxon>
        <taxon>Neiella</taxon>
    </lineage>
</organism>
<keyword evidence="7" id="KW-1185">Reference proteome</keyword>
<dbReference type="InterPro" id="IPR008979">
    <property type="entry name" value="Galactose-bd-like_sf"/>
</dbReference>
<evidence type="ECO:0000313" key="7">
    <source>
        <dbReference type="Proteomes" id="UP000638014"/>
    </source>
</evidence>
<protein>
    <recommendedName>
        <fullName evidence="2">beta-galactosidase</fullName>
        <ecNumber evidence="2">3.2.1.23</ecNumber>
    </recommendedName>
</protein>
<feature type="signal peptide" evidence="5">
    <location>
        <begin position="1"/>
        <end position="23"/>
    </location>
</feature>
<gene>
    <name evidence="6" type="ORF">IC617_13295</name>
</gene>
<evidence type="ECO:0000256" key="1">
    <source>
        <dbReference type="ARBA" id="ARBA00001412"/>
    </source>
</evidence>
<feature type="chain" id="PRO_5035149526" description="beta-galactosidase" evidence="5">
    <location>
        <begin position="24"/>
        <end position="990"/>
    </location>
</feature>
<dbReference type="PANTHER" id="PTHR46323">
    <property type="entry name" value="BETA-GALACTOSIDASE"/>
    <property type="match status" value="1"/>
</dbReference>
<dbReference type="InterPro" id="IPR017853">
    <property type="entry name" value="GH"/>
</dbReference>
<evidence type="ECO:0000256" key="3">
    <source>
        <dbReference type="ARBA" id="ARBA00022801"/>
    </source>
</evidence>
<dbReference type="Proteomes" id="UP000638014">
    <property type="component" value="Unassembled WGS sequence"/>
</dbReference>
<dbReference type="EMBL" id="JACXAF010000017">
    <property type="protein sequence ID" value="MBD1390410.1"/>
    <property type="molecule type" value="Genomic_DNA"/>
</dbReference>